<dbReference type="EMBL" id="JAGDFL010000075">
    <property type="protein sequence ID" value="KAG7398664.1"/>
    <property type="molecule type" value="Genomic_DNA"/>
</dbReference>
<protein>
    <submittedName>
        <fullName evidence="2">Armadillo repeat-containing protein 2</fullName>
    </submittedName>
</protein>
<gene>
    <name evidence="2" type="primary">ARMC2</name>
    <name evidence="2" type="ORF">PHYBOEH_010713</name>
</gene>
<evidence type="ECO:0000256" key="1">
    <source>
        <dbReference type="SAM" id="MobiDB-lite"/>
    </source>
</evidence>
<keyword evidence="3" id="KW-1185">Reference proteome</keyword>
<reference evidence="2" key="1">
    <citation type="submission" date="2021-02" db="EMBL/GenBank/DDBJ databases">
        <authorList>
            <person name="Palmer J.M."/>
        </authorList>
    </citation>
    <scope>NUCLEOTIDE SEQUENCE</scope>
    <source>
        <strain evidence="2">SCRP23</strain>
    </source>
</reference>
<feature type="region of interest" description="Disordered" evidence="1">
    <location>
        <begin position="731"/>
        <end position="756"/>
    </location>
</feature>
<dbReference type="Proteomes" id="UP000693981">
    <property type="component" value="Unassembled WGS sequence"/>
</dbReference>
<evidence type="ECO:0000313" key="3">
    <source>
        <dbReference type="Proteomes" id="UP000693981"/>
    </source>
</evidence>
<dbReference type="AlphaFoldDB" id="A0A8T1X0G3"/>
<comment type="caution">
    <text evidence="2">The sequence shown here is derived from an EMBL/GenBank/DDBJ whole genome shotgun (WGS) entry which is preliminary data.</text>
</comment>
<name>A0A8T1X0G3_9STRA</name>
<dbReference type="PANTHER" id="PTHR21356">
    <property type="entry name" value="ARMADILLO REPEAT CONTAINING 2"/>
    <property type="match status" value="1"/>
</dbReference>
<proteinExistence type="predicted"/>
<dbReference type="InterPro" id="IPR038905">
    <property type="entry name" value="ARMC2"/>
</dbReference>
<accession>A0A8T1X0G3</accession>
<dbReference type="GO" id="GO:0044782">
    <property type="term" value="P:cilium organization"/>
    <property type="evidence" value="ECO:0007669"/>
    <property type="project" value="TreeGrafter"/>
</dbReference>
<dbReference type="PANTHER" id="PTHR21356:SF1">
    <property type="entry name" value="ARMADILLO REPEAT-CONTAINING PROTEIN 2"/>
    <property type="match status" value="1"/>
</dbReference>
<dbReference type="SMART" id="SM00185">
    <property type="entry name" value="ARM"/>
    <property type="match status" value="4"/>
</dbReference>
<organism evidence="2 3">
    <name type="scientific">Phytophthora boehmeriae</name>
    <dbReference type="NCBI Taxonomy" id="109152"/>
    <lineage>
        <taxon>Eukaryota</taxon>
        <taxon>Sar</taxon>
        <taxon>Stramenopiles</taxon>
        <taxon>Oomycota</taxon>
        <taxon>Peronosporomycetes</taxon>
        <taxon>Peronosporales</taxon>
        <taxon>Peronosporaceae</taxon>
        <taxon>Phytophthora</taxon>
    </lineage>
</organism>
<evidence type="ECO:0000313" key="2">
    <source>
        <dbReference type="EMBL" id="KAG7398664.1"/>
    </source>
</evidence>
<dbReference type="InterPro" id="IPR000225">
    <property type="entry name" value="Armadillo"/>
</dbReference>
<sequence>MGKPPSRSSGPKAGSAKPAPSSEAKLSFAVSASTSSLKLVHAPILTDDESDGELAVVNGDNKAIPKSPDSQLDLEASLALPSNDELEQSYSEIKSYIDEILARKGPEDVAADVEELRSLVDSFTSLSSFFQAANKYASEDTSASKLRLKLFDLLSNVLLEKWSSNAACVLELAPALLNLFYAISTGDGSDKASSHIIKLGKTLFVLSKDSSNDDCFCNVRYVEAVLQAIAETSNRSTVQLEVDDKEIKENEKNVVALVHSANREVFPMKMLIYAAGTLKNISNAEDKMTRLLATNRAIAILSETMLWQADNAAKQKEIAQLLIQTTGILRNLSVTKTYLKQFIEAHIPLRLCNMIPAFLPHQELMVNVSRILSKLTLHELPRAQINTRCSNMHNLMTLVDHRQNSWLSLGDQQSSETRFQDLLFIRVFFVLGNLCAGNDQNRILVACKFSGIVLLLEVLQFYAGRYSDARSASDAESSENQLTTGAEQTMDVLVKMIRVLANLAINAEVGALINENEGLSSLLAVLEAAHQAGDEELMLNAVSCITNVSYYSTERKDADQDNHFCFVETNRIAITRLLSRILMDRNEEAVVEATRAFGNLSRFKDVLAYMSEVKVLDCLVVLLDHSNREIVHTVCGVLMNAALDPSTRQALLAVRPNTEDDATDVRCLLVGIVEYAAGDDLEMTLIASKALYNLLLSKDAVPKCGNDVFESEAANLRRVIEEILGTFSRDESAGKKLSDGAGAEPHGGGDEDSDSWNSRKELRLVLPQLLRSINAVYEGT</sequence>
<dbReference type="OrthoDB" id="247006at2759"/>
<feature type="region of interest" description="Disordered" evidence="1">
    <location>
        <begin position="1"/>
        <end position="25"/>
    </location>
</feature>